<organism evidence="1 2">
    <name type="scientific">Vaccinium darrowii</name>
    <dbReference type="NCBI Taxonomy" id="229202"/>
    <lineage>
        <taxon>Eukaryota</taxon>
        <taxon>Viridiplantae</taxon>
        <taxon>Streptophyta</taxon>
        <taxon>Embryophyta</taxon>
        <taxon>Tracheophyta</taxon>
        <taxon>Spermatophyta</taxon>
        <taxon>Magnoliopsida</taxon>
        <taxon>eudicotyledons</taxon>
        <taxon>Gunneridae</taxon>
        <taxon>Pentapetalae</taxon>
        <taxon>asterids</taxon>
        <taxon>Ericales</taxon>
        <taxon>Ericaceae</taxon>
        <taxon>Vaccinioideae</taxon>
        <taxon>Vaccinieae</taxon>
        <taxon>Vaccinium</taxon>
    </lineage>
</organism>
<evidence type="ECO:0000313" key="2">
    <source>
        <dbReference type="Proteomes" id="UP000828048"/>
    </source>
</evidence>
<name>A0ACB7ZDC7_9ERIC</name>
<protein>
    <submittedName>
        <fullName evidence="1">Uncharacterized protein</fullName>
    </submittedName>
</protein>
<evidence type="ECO:0000313" key="1">
    <source>
        <dbReference type="EMBL" id="KAH7863834.1"/>
    </source>
</evidence>
<gene>
    <name evidence="1" type="ORF">Vadar_022437</name>
</gene>
<dbReference type="Proteomes" id="UP000828048">
    <property type="component" value="Chromosome 12"/>
</dbReference>
<dbReference type="EMBL" id="CM037162">
    <property type="protein sequence ID" value="KAH7863834.1"/>
    <property type="molecule type" value="Genomic_DNA"/>
</dbReference>
<accession>A0ACB7ZDC7</accession>
<keyword evidence="2" id="KW-1185">Reference proteome</keyword>
<sequence>MRKCLCFATLVPVDQSSSYYNKCLDATFRRLSDLERKRKEIRRKNGRKISAPSSLLSWVRWDCLGSSLLFKFKSLLRKSTTYDKVTSGMMGFVGIRNIFHSVPSRKIQTVSPCYLVLYRYCHFQQNPKLGPSDPSLSLVQKVPQSNVGIFWDLDNKPPKSFPPYEAAVRLKKAASEFGVVRCMVAYANSHAFSYVPLDVREQRKERKALNQLENKGVIKPDEPYICRVCGRRFYTNDKLVNHFKQIHEREQMKRVNQINSARGKMRVKLVAKFSMKMEKYKKAVRDVLTPKVGYGLADELKQAGFWVRTVSDKPQAADIALRNHMVDMMDRRQVECLVLVSDDSDFMEVLKEARLRCLKTVVVGDSNDGALKRTADTGFSWQEIMMGKAKKEAVSVVGRWKDRDVLKRLEWTYDPERDRKLYGLDDEFDSESWDSELEGFSSGEDDNRLRKDDNNAWCREVIAMSSLKEPLRVPDRMGWNGDPCAPAIWDAWEGVTCHPNKDETAFVISQIDLGSQGLKGYISDQISLFDKLAVHGTIGHIAPEYLSTG</sequence>
<proteinExistence type="predicted"/>
<comment type="caution">
    <text evidence="1">The sequence shown here is derived from an EMBL/GenBank/DDBJ whole genome shotgun (WGS) entry which is preliminary data.</text>
</comment>
<reference evidence="1 2" key="1">
    <citation type="journal article" date="2021" name="Hortic Res">
        <title>High-quality reference genome and annotation aids understanding of berry development for evergreen blueberry (Vaccinium darrowii).</title>
        <authorList>
            <person name="Yu J."/>
            <person name="Hulse-Kemp A.M."/>
            <person name="Babiker E."/>
            <person name="Staton M."/>
        </authorList>
    </citation>
    <scope>NUCLEOTIDE SEQUENCE [LARGE SCALE GENOMIC DNA]</scope>
    <source>
        <strain evidence="2">cv. NJ 8807/NJ 8810</strain>
        <tissue evidence="1">Young leaf</tissue>
    </source>
</reference>